<dbReference type="PANTHER" id="PTHR15572">
    <property type="entry name" value="GLIOMA TUMOR SUPPRESSOR CANDIDATE REGION GENE 1"/>
    <property type="match status" value="1"/>
</dbReference>
<dbReference type="GO" id="GO:0016514">
    <property type="term" value="C:SWI/SNF complex"/>
    <property type="evidence" value="ECO:0007669"/>
    <property type="project" value="TreeGrafter"/>
</dbReference>
<feature type="region of interest" description="Disordered" evidence="1">
    <location>
        <begin position="882"/>
        <end position="938"/>
    </location>
</feature>
<feature type="compositionally biased region" description="Low complexity" evidence="1">
    <location>
        <begin position="966"/>
        <end position="992"/>
    </location>
</feature>
<evidence type="ECO:0000313" key="4">
    <source>
        <dbReference type="Proteomes" id="UP001230051"/>
    </source>
</evidence>
<dbReference type="InterPro" id="IPR015671">
    <property type="entry name" value="GSCR1_dom"/>
</dbReference>
<dbReference type="PANTHER" id="PTHR15572:SF2">
    <property type="entry name" value="BRD4-INTERACTING CHROMATIN-REMODELING COMPLEX-ASSOCIATED PROTEIN-LIKE"/>
    <property type="match status" value="1"/>
</dbReference>
<dbReference type="EMBL" id="JAGXEW010000005">
    <property type="protein sequence ID" value="KAK1171071.1"/>
    <property type="molecule type" value="Genomic_DNA"/>
</dbReference>
<organism evidence="3 4">
    <name type="scientific">Acipenser oxyrinchus oxyrinchus</name>
    <dbReference type="NCBI Taxonomy" id="40147"/>
    <lineage>
        <taxon>Eukaryota</taxon>
        <taxon>Metazoa</taxon>
        <taxon>Chordata</taxon>
        <taxon>Craniata</taxon>
        <taxon>Vertebrata</taxon>
        <taxon>Euteleostomi</taxon>
        <taxon>Actinopterygii</taxon>
        <taxon>Chondrostei</taxon>
        <taxon>Acipenseriformes</taxon>
        <taxon>Acipenseridae</taxon>
        <taxon>Acipenser</taxon>
    </lineage>
</organism>
<evidence type="ECO:0000259" key="2">
    <source>
        <dbReference type="Pfam" id="PF15249"/>
    </source>
</evidence>
<feature type="region of interest" description="Disordered" evidence="1">
    <location>
        <begin position="356"/>
        <end position="429"/>
    </location>
</feature>
<accession>A0AAD8LMW8</accession>
<evidence type="ECO:0000313" key="3">
    <source>
        <dbReference type="EMBL" id="KAK1171071.1"/>
    </source>
</evidence>
<keyword evidence="4" id="KW-1185">Reference proteome</keyword>
<feature type="domain" description="GLTSCR protein conserved" evidence="2">
    <location>
        <begin position="737"/>
        <end position="836"/>
    </location>
</feature>
<feature type="compositionally biased region" description="Polar residues" evidence="1">
    <location>
        <begin position="362"/>
        <end position="372"/>
    </location>
</feature>
<evidence type="ECO:0000256" key="1">
    <source>
        <dbReference type="SAM" id="MobiDB-lite"/>
    </source>
</evidence>
<dbReference type="GO" id="GO:0045893">
    <property type="term" value="P:positive regulation of DNA-templated transcription"/>
    <property type="evidence" value="ECO:0007669"/>
    <property type="project" value="TreeGrafter"/>
</dbReference>
<dbReference type="Proteomes" id="UP001230051">
    <property type="component" value="Unassembled WGS sequence"/>
</dbReference>
<name>A0AAD8LMW8_ACIOX</name>
<dbReference type="InterPro" id="IPR052438">
    <property type="entry name" value="Chromatin_remod/trans_coact"/>
</dbReference>
<dbReference type="Pfam" id="PF15249">
    <property type="entry name" value="GLTSCR1"/>
    <property type="match status" value="1"/>
</dbReference>
<protein>
    <submittedName>
        <fullName evidence="3">BRD4-interacting chromatin-remodeling complex-associated protein-like isoform X1</fullName>
    </submittedName>
</protein>
<comment type="caution">
    <text evidence="3">The sequence shown here is derived from an EMBL/GenBank/DDBJ whole genome shotgun (WGS) entry which is preliminary data.</text>
</comment>
<dbReference type="AlphaFoldDB" id="A0AAD8LMW8"/>
<sequence length="1047" mass="111923">MERVRHVMCFKHCSHVLMERVRHVMCFKHCSCVLMLSVVMDDDDDLRLLDIIGDVQALNDYLHGSSSKSIDEDDLASAAFGSASSLFATSTSASPPILKDVSIHLGGPAGTGLQLSSSLQFLEDELGGASPPVGGELGEEQPFDILQKSLQEANITEQTLAQEAFLESSSLGPGQPFPQQLGLSHLPLLQQPTGGHFPNMQPHGFIQQVHPQHLHNGHPAGHIQLLGSFNPQPPMMTINNLERPQIILKPGQPSSPGMGSGLLVQRQPSSSSAGCVPMFSSSVGAQLAMPFKGCGLQTPLPLQNIIIQRGPSQSLGGNSAMAANQSQKGPISIQPKPLQVGHQTVYSVNCMGSQSQQQQGSPYVSDSSLQAGQQQQQQQMTVDIASQPGPGLRTAMHGHQGINHSNSSIVIHSPMGGQHQQLQQQQQQPHLPQNQFLLPTSLSVTPGSMGQSVQAVNGQILHTQQGQLMSNNSNPAFSNRTSANPSYSGSILANHNAAVQLVSGQSFAAPGGQLLVNQQLQQVSPTVLHLSASQGNMPTARAGFPMSGQPGSMMVQGVQIQNRFAVMNSTGSMHPGYGAQSQPGVQGGTAQQALQQQIQVRQQVPISMGHRFLIPVSQASSTSAQHVGNQVAQQQHFETPQFGQNQVQKEAMIQTSAGCVSKLQDDSRQPQLANPLSNKAGKVLGGSSSNLENILHLQNRMSRQTPLEQNTQVGTQKRPASQQLTKGSFILQQLHKDQNCVHAADRSPFTCVDEAIHRLLPYHIFQGSLPSQEEFTKVDDEFEAVSTQVLKRTQAMLNKYRRLLLEESKRLNPSSEMVMIDRAFNQEERATLTRGKRLSLMDPDGFLEDFCCLAKPAEQSSGVEPAPPDLAVSSLSCASPSQARLPGLRAEPRGSSPAPRSSLQCEAAGSPEQTRKDPQTAKPSGTLPKGPGGEVTPQQEVSLNQHLETAIKSILDLKKNKRPPLSSNKSNNNNNNNNKSNNNNNDNNNSSSTATPPPPVSTAQPSATPAEPPAGRHSDKPLAPQAGQGAADTDSALEAAVNSILEC</sequence>
<proteinExistence type="predicted"/>
<feature type="compositionally biased region" description="Low complexity" evidence="1">
    <location>
        <begin position="402"/>
        <end position="429"/>
    </location>
</feature>
<reference evidence="3" key="1">
    <citation type="submission" date="2022-02" db="EMBL/GenBank/DDBJ databases">
        <title>Atlantic sturgeon de novo genome assembly.</title>
        <authorList>
            <person name="Stock M."/>
            <person name="Klopp C."/>
            <person name="Guiguen Y."/>
            <person name="Cabau C."/>
            <person name="Parinello H."/>
            <person name="Santidrian Yebra-Pimentel E."/>
            <person name="Kuhl H."/>
            <person name="Dirks R.P."/>
            <person name="Guessner J."/>
            <person name="Wuertz S."/>
            <person name="Du K."/>
            <person name="Schartl M."/>
        </authorList>
    </citation>
    <scope>NUCLEOTIDE SEQUENCE</scope>
    <source>
        <strain evidence="3">STURGEONOMICS-FGT-2020</strain>
        <tissue evidence="3">Whole blood</tissue>
    </source>
</reference>
<gene>
    <name evidence="3" type="primary">BICRAL</name>
    <name evidence="3" type="ORF">AOXY_G5777</name>
</gene>
<feature type="region of interest" description="Disordered" evidence="1">
    <location>
        <begin position="960"/>
        <end position="1035"/>
    </location>
</feature>